<dbReference type="Proteomes" id="UP000332933">
    <property type="component" value="Unassembled WGS sequence"/>
</dbReference>
<comment type="similarity">
    <text evidence="1">Belongs to the sel-1 family.</text>
</comment>
<gene>
    <name evidence="4" type="primary">Aste57867_10272</name>
    <name evidence="3" type="ORF">As57867_010232</name>
    <name evidence="4" type="ORF">ASTE57867_10272</name>
</gene>
<dbReference type="SMART" id="SM00671">
    <property type="entry name" value="SEL1"/>
    <property type="match status" value="6"/>
</dbReference>
<dbReference type="InterPro" id="IPR050767">
    <property type="entry name" value="Sel1_AlgK"/>
</dbReference>
<keyword evidence="2" id="KW-0732">Signal</keyword>
<accession>A0A485KQK8</accession>
<sequence length="719" mass="78798">MNLRHYAVFASIICICFLQPTSTATAVTVPKSPRKTTEVWVYEDASNPWNGKSVEKVDADEVLEAIQAFLDISTKQIHDGNVDLAALASMETQLYEHFYELVDLAKDQQSATKVANRIFELNASMQVLLNLLTAQRKVSVAGGGDDAASLEDPFGDPPMLSDEFLDIYDELVDHGYSASTFAKWKDMAASESSPGAALEVIASYMLFQPNPVDLPLDLPLALQYLQEAGTASALVLDAIVRLAVYRNETNDSVLRTYASMNFLARMVLAHRIYTNQTRALSGDACEEAAAYYYTSADESVQDMVDAGGEKDVFEPMLRLSDAWMGKFIGDDFLEVPSSGSEALHYVRSLAFGGHLDAVHRLGEMHFFGDPQAGLAPNPHEALRHFEQAAAGGLVHSLANLGLMYANGMGVEANPERAVQYFQQAADQGNAFAVNGLGFMFWTGQGVAKNATKAVEYFKKAAEMGHADAHQYLGAAYMDGDGVDRNASRAFYHYEIAANESNSRQAQFNLGIMYYNGMGTDRSCARALHMFRDVAWRAAFFDDAMLAPDLAYANYEKGDIPRALLHYLVWALVGLPEGAVNAGFLLEQQRVSLGETAPLALAKELYTMFPIDAEALRKLGHCHRDGWAHACDPANASTALAYYGLASAMDDSEALYSAGVLHAMRGEWDHARAAWTRCKAHEFPDNVPCLAPALAMEALAWIEYFGTWVDTLVEQVVTRV</sequence>
<evidence type="ECO:0000256" key="2">
    <source>
        <dbReference type="SAM" id="SignalP"/>
    </source>
</evidence>
<evidence type="ECO:0000256" key="1">
    <source>
        <dbReference type="ARBA" id="ARBA00038101"/>
    </source>
</evidence>
<organism evidence="4 5">
    <name type="scientific">Aphanomyces stellatus</name>
    <dbReference type="NCBI Taxonomy" id="120398"/>
    <lineage>
        <taxon>Eukaryota</taxon>
        <taxon>Sar</taxon>
        <taxon>Stramenopiles</taxon>
        <taxon>Oomycota</taxon>
        <taxon>Saprolegniomycetes</taxon>
        <taxon>Saprolegniales</taxon>
        <taxon>Verrucalvaceae</taxon>
        <taxon>Aphanomyces</taxon>
    </lineage>
</organism>
<dbReference type="SUPFAM" id="SSF81901">
    <property type="entry name" value="HCP-like"/>
    <property type="match status" value="3"/>
</dbReference>
<dbReference type="PANTHER" id="PTHR11102">
    <property type="entry name" value="SEL-1-LIKE PROTEIN"/>
    <property type="match status" value="1"/>
</dbReference>
<dbReference type="GO" id="GO:0036503">
    <property type="term" value="P:ERAD pathway"/>
    <property type="evidence" value="ECO:0007669"/>
    <property type="project" value="TreeGrafter"/>
</dbReference>
<dbReference type="EMBL" id="VJMH01005195">
    <property type="protein sequence ID" value="KAF0699151.1"/>
    <property type="molecule type" value="Genomic_DNA"/>
</dbReference>
<dbReference type="Pfam" id="PF08238">
    <property type="entry name" value="Sel1"/>
    <property type="match status" value="6"/>
</dbReference>
<feature type="signal peptide" evidence="2">
    <location>
        <begin position="1"/>
        <end position="23"/>
    </location>
</feature>
<dbReference type="EMBL" id="CAADRA010005216">
    <property type="protein sequence ID" value="VFT87147.1"/>
    <property type="molecule type" value="Genomic_DNA"/>
</dbReference>
<reference evidence="4 5" key="1">
    <citation type="submission" date="2019-03" db="EMBL/GenBank/DDBJ databases">
        <authorList>
            <person name="Gaulin E."/>
            <person name="Dumas B."/>
        </authorList>
    </citation>
    <scope>NUCLEOTIDE SEQUENCE [LARGE SCALE GENOMIC DNA]</scope>
    <source>
        <strain evidence="4">CBS 568.67</strain>
    </source>
</reference>
<dbReference type="InterPro" id="IPR011990">
    <property type="entry name" value="TPR-like_helical_dom_sf"/>
</dbReference>
<dbReference type="Gene3D" id="1.25.40.10">
    <property type="entry name" value="Tetratricopeptide repeat domain"/>
    <property type="match status" value="2"/>
</dbReference>
<dbReference type="PANTHER" id="PTHR11102:SF147">
    <property type="entry name" value="SEL1L ADAPTOR SUBUNIT OF ERAD E3 UBIQUITIN LIGASE"/>
    <property type="match status" value="1"/>
</dbReference>
<name>A0A485KQK8_9STRA</name>
<evidence type="ECO:0000313" key="5">
    <source>
        <dbReference type="Proteomes" id="UP000332933"/>
    </source>
</evidence>
<reference evidence="3" key="2">
    <citation type="submission" date="2019-06" db="EMBL/GenBank/DDBJ databases">
        <title>Genomics analysis of Aphanomyces spp. identifies a new class of oomycete effector associated with host adaptation.</title>
        <authorList>
            <person name="Gaulin E."/>
        </authorList>
    </citation>
    <scope>NUCLEOTIDE SEQUENCE</scope>
    <source>
        <strain evidence="3">CBS 578.67</strain>
    </source>
</reference>
<feature type="chain" id="PRO_5036355451" evidence="2">
    <location>
        <begin position="24"/>
        <end position="719"/>
    </location>
</feature>
<keyword evidence="5" id="KW-1185">Reference proteome</keyword>
<dbReference type="InterPro" id="IPR006597">
    <property type="entry name" value="Sel1-like"/>
</dbReference>
<dbReference type="GO" id="GO:0005789">
    <property type="term" value="C:endoplasmic reticulum membrane"/>
    <property type="evidence" value="ECO:0007669"/>
    <property type="project" value="TreeGrafter"/>
</dbReference>
<protein>
    <submittedName>
        <fullName evidence="4">Aste57867_10272 protein</fullName>
    </submittedName>
</protein>
<dbReference type="AlphaFoldDB" id="A0A485KQK8"/>
<evidence type="ECO:0000313" key="4">
    <source>
        <dbReference type="EMBL" id="VFT87147.1"/>
    </source>
</evidence>
<evidence type="ECO:0000313" key="3">
    <source>
        <dbReference type="EMBL" id="KAF0699151.1"/>
    </source>
</evidence>
<proteinExistence type="inferred from homology"/>
<dbReference type="OrthoDB" id="77593at2759"/>